<dbReference type="RefSeq" id="WP_081146139.1">
    <property type="nucleotide sequence ID" value="NZ_LVYD01000024.1"/>
</dbReference>
<evidence type="ECO:0000256" key="3">
    <source>
        <dbReference type="ARBA" id="ARBA00023163"/>
    </source>
</evidence>
<evidence type="ECO:0000313" key="6">
    <source>
        <dbReference type="Proteomes" id="UP000192796"/>
    </source>
</evidence>
<comment type="caution">
    <text evidence="5">The sequence shown here is derived from an EMBL/GenBank/DDBJ whole genome shotgun (WGS) entry which is preliminary data.</text>
</comment>
<keyword evidence="3" id="KW-0804">Transcription</keyword>
<dbReference type="InterPro" id="IPR018060">
    <property type="entry name" value="HTH_AraC"/>
</dbReference>
<evidence type="ECO:0000259" key="4">
    <source>
        <dbReference type="PROSITE" id="PS01124"/>
    </source>
</evidence>
<dbReference type="PANTHER" id="PTHR43280">
    <property type="entry name" value="ARAC-FAMILY TRANSCRIPTIONAL REGULATOR"/>
    <property type="match status" value="1"/>
</dbReference>
<name>A0A1V9G468_9BACT</name>
<dbReference type="InterPro" id="IPR009057">
    <property type="entry name" value="Homeodomain-like_sf"/>
</dbReference>
<dbReference type="SUPFAM" id="SSF46689">
    <property type="entry name" value="Homeodomain-like"/>
    <property type="match status" value="1"/>
</dbReference>
<dbReference type="Gene3D" id="1.10.10.60">
    <property type="entry name" value="Homeodomain-like"/>
    <property type="match status" value="1"/>
</dbReference>
<dbReference type="STRING" id="1703345.A3860_17025"/>
<dbReference type="PROSITE" id="PS01124">
    <property type="entry name" value="HTH_ARAC_FAMILY_2"/>
    <property type="match status" value="1"/>
</dbReference>
<evidence type="ECO:0000313" key="5">
    <source>
        <dbReference type="EMBL" id="OQP65370.1"/>
    </source>
</evidence>
<dbReference type="EMBL" id="LVYD01000024">
    <property type="protein sequence ID" value="OQP65370.1"/>
    <property type="molecule type" value="Genomic_DNA"/>
</dbReference>
<dbReference type="AlphaFoldDB" id="A0A1V9G468"/>
<protein>
    <recommendedName>
        <fullName evidence="4">HTH araC/xylS-type domain-containing protein</fullName>
    </recommendedName>
</protein>
<keyword evidence="2" id="KW-0238">DNA-binding</keyword>
<dbReference type="Pfam" id="PF12833">
    <property type="entry name" value="HTH_18"/>
    <property type="match status" value="1"/>
</dbReference>
<dbReference type="PANTHER" id="PTHR43280:SF2">
    <property type="entry name" value="HTH-TYPE TRANSCRIPTIONAL REGULATOR EXSA"/>
    <property type="match status" value="1"/>
</dbReference>
<accession>A0A1V9G468</accession>
<dbReference type="GO" id="GO:0043565">
    <property type="term" value="F:sequence-specific DNA binding"/>
    <property type="evidence" value="ECO:0007669"/>
    <property type="project" value="InterPro"/>
</dbReference>
<proteinExistence type="predicted"/>
<sequence length="139" mass="16166">MLKNVKPYSMYVLDAIKCIKQHIDANPFHYKTAAELLNHLSAPNRNAVEKAFKDLYGAGIKEYQIRQRLAASKNFLEQGMTKKQVAYKCLYRTQSAFAAAFRKQFKMTPTEWQTMYNSITWNNESIFDNNHASFDNNRA</sequence>
<gene>
    <name evidence="5" type="ORF">A3860_17025</name>
</gene>
<evidence type="ECO:0000256" key="2">
    <source>
        <dbReference type="ARBA" id="ARBA00023125"/>
    </source>
</evidence>
<evidence type="ECO:0000256" key="1">
    <source>
        <dbReference type="ARBA" id="ARBA00023015"/>
    </source>
</evidence>
<keyword evidence="1" id="KW-0805">Transcription regulation</keyword>
<organism evidence="5 6">
    <name type="scientific">Niastella vici</name>
    <dbReference type="NCBI Taxonomy" id="1703345"/>
    <lineage>
        <taxon>Bacteria</taxon>
        <taxon>Pseudomonadati</taxon>
        <taxon>Bacteroidota</taxon>
        <taxon>Chitinophagia</taxon>
        <taxon>Chitinophagales</taxon>
        <taxon>Chitinophagaceae</taxon>
        <taxon>Niastella</taxon>
    </lineage>
</organism>
<dbReference type="Proteomes" id="UP000192796">
    <property type="component" value="Unassembled WGS sequence"/>
</dbReference>
<reference evidence="5 6" key="1">
    <citation type="submission" date="2016-03" db="EMBL/GenBank/DDBJ databases">
        <title>Niastella vici sp. nov., isolated from farmland soil.</title>
        <authorList>
            <person name="Chen L."/>
            <person name="Wang D."/>
            <person name="Yang S."/>
            <person name="Wang G."/>
        </authorList>
    </citation>
    <scope>NUCLEOTIDE SEQUENCE [LARGE SCALE GENOMIC DNA]</scope>
    <source>
        <strain evidence="5 6">DJ57</strain>
    </source>
</reference>
<dbReference type="GO" id="GO:0003700">
    <property type="term" value="F:DNA-binding transcription factor activity"/>
    <property type="evidence" value="ECO:0007669"/>
    <property type="project" value="InterPro"/>
</dbReference>
<dbReference type="SMART" id="SM00342">
    <property type="entry name" value="HTH_ARAC"/>
    <property type="match status" value="1"/>
</dbReference>
<dbReference type="OrthoDB" id="9816011at2"/>
<feature type="domain" description="HTH araC/xylS-type" evidence="4">
    <location>
        <begin position="13"/>
        <end position="115"/>
    </location>
</feature>
<keyword evidence="6" id="KW-1185">Reference proteome</keyword>